<comment type="caution">
    <text evidence="2">The sequence shown here is derived from an EMBL/GenBank/DDBJ whole genome shotgun (WGS) entry which is preliminary data.</text>
</comment>
<evidence type="ECO:0000256" key="1">
    <source>
        <dbReference type="SAM" id="MobiDB-lite"/>
    </source>
</evidence>
<protein>
    <submittedName>
        <fullName evidence="2">Uncharacterized protein</fullName>
    </submittedName>
</protein>
<feature type="region of interest" description="Disordered" evidence="1">
    <location>
        <begin position="1"/>
        <end position="21"/>
    </location>
</feature>
<dbReference type="RefSeq" id="WP_334353525.1">
    <property type="nucleotide sequence ID" value="NZ_JBAKUA010000026.1"/>
</dbReference>
<evidence type="ECO:0000313" key="2">
    <source>
        <dbReference type="EMBL" id="MEH1547711.1"/>
    </source>
</evidence>
<accession>A0AB35XL10</accession>
<sequence length="87" mass="9470">MSDSYRVTSDVSHKVKGGGGHAAGFLHHIARDLDGSQYGQLMADWSARRDAALAAQEPFTERPPEAAGAQQQEHRPDAHAHERDGRP</sequence>
<feature type="region of interest" description="Disordered" evidence="1">
    <location>
        <begin position="52"/>
        <end position="87"/>
    </location>
</feature>
<gene>
    <name evidence="2" type="ORF">V7F78_12055</name>
</gene>
<dbReference type="EMBL" id="JBAKUA010000026">
    <property type="protein sequence ID" value="MEH1547711.1"/>
    <property type="molecule type" value="Genomic_DNA"/>
</dbReference>
<organism evidence="2 3">
    <name type="scientific">Cutibacterium avidum</name>
    <dbReference type="NCBI Taxonomy" id="33010"/>
    <lineage>
        <taxon>Bacteria</taxon>
        <taxon>Bacillati</taxon>
        <taxon>Actinomycetota</taxon>
        <taxon>Actinomycetes</taxon>
        <taxon>Propionibacteriales</taxon>
        <taxon>Propionibacteriaceae</taxon>
        <taxon>Cutibacterium</taxon>
    </lineage>
</organism>
<name>A0AB35XL10_9ACTN</name>
<evidence type="ECO:0000313" key="3">
    <source>
        <dbReference type="Proteomes" id="UP001309299"/>
    </source>
</evidence>
<reference evidence="2" key="1">
    <citation type="submission" date="2024-02" db="EMBL/GenBank/DDBJ databases">
        <title>Bacterial skin colonization with Propionibacterium avidum as a risk factor for Periprosthetic Joint Infections - a single-center prospective study.</title>
        <authorList>
            <person name="Achermann Y."/>
        </authorList>
    </citation>
    <scope>NUCLEOTIDE SEQUENCE</scope>
    <source>
        <strain evidence="2">PAVI-2017310195</strain>
    </source>
</reference>
<feature type="compositionally biased region" description="Basic and acidic residues" evidence="1">
    <location>
        <begin position="72"/>
        <end position="87"/>
    </location>
</feature>
<dbReference type="AlphaFoldDB" id="A0AB35XL10"/>
<proteinExistence type="predicted"/>
<dbReference type="Proteomes" id="UP001309299">
    <property type="component" value="Unassembled WGS sequence"/>
</dbReference>